<dbReference type="InterPro" id="IPR004446">
    <property type="entry name" value="Heptose_bisP_phosphatase"/>
</dbReference>
<evidence type="ECO:0000256" key="13">
    <source>
        <dbReference type="ARBA" id="ARBA00022985"/>
    </source>
</evidence>
<dbReference type="GO" id="GO:0005737">
    <property type="term" value="C:cytoplasm"/>
    <property type="evidence" value="ECO:0007669"/>
    <property type="project" value="UniProtKB-SubCell"/>
</dbReference>
<feature type="binding site" evidence="19">
    <location>
        <position position="8"/>
    </location>
    <ligand>
        <name>Mg(2+)</name>
        <dbReference type="ChEBI" id="CHEBI:18420"/>
    </ligand>
</feature>
<dbReference type="PIRSF" id="PIRSF004682">
    <property type="entry name" value="GmhB"/>
    <property type="match status" value="1"/>
</dbReference>
<dbReference type="NCBIfam" id="NF006506">
    <property type="entry name" value="PRK08942.1"/>
    <property type="match status" value="1"/>
</dbReference>
<feature type="binding site" evidence="19">
    <location>
        <position position="100"/>
    </location>
    <ligand>
        <name>Zn(2+)</name>
        <dbReference type="ChEBI" id="CHEBI:29105"/>
    </ligand>
</feature>
<evidence type="ECO:0000256" key="15">
    <source>
        <dbReference type="ARBA" id="ARBA00061616"/>
    </source>
</evidence>
<feature type="binding site" evidence="19">
    <location>
        <position position="10"/>
    </location>
    <ligand>
        <name>Mg(2+)</name>
        <dbReference type="ChEBI" id="CHEBI:18420"/>
    </ligand>
</feature>
<gene>
    <name evidence="21" type="ORF">ALP52_04061</name>
    <name evidence="20" type="ORF">ALQ05_02522</name>
</gene>
<evidence type="ECO:0000256" key="4">
    <source>
        <dbReference type="ARBA" id="ARBA00004496"/>
    </source>
</evidence>
<dbReference type="GO" id="GO:0009103">
    <property type="term" value="P:lipopolysaccharide biosynthetic process"/>
    <property type="evidence" value="ECO:0007669"/>
    <property type="project" value="UniProtKB-KW"/>
</dbReference>
<dbReference type="Pfam" id="PF13242">
    <property type="entry name" value="Hydrolase_like"/>
    <property type="match status" value="1"/>
</dbReference>
<dbReference type="NCBIfam" id="TIGR01662">
    <property type="entry name" value="HAD-SF-IIIA"/>
    <property type="match status" value="1"/>
</dbReference>
<evidence type="ECO:0000256" key="1">
    <source>
        <dbReference type="ARBA" id="ARBA00001226"/>
    </source>
</evidence>
<comment type="caution">
    <text evidence="21">The sequence shown here is derived from an EMBL/GenBank/DDBJ whole genome shotgun (WGS) entry which is preliminary data.</text>
</comment>
<dbReference type="Proteomes" id="UP000276194">
    <property type="component" value="Unassembled WGS sequence"/>
</dbReference>
<dbReference type="NCBIfam" id="TIGR01656">
    <property type="entry name" value="Histidinol-ppas"/>
    <property type="match status" value="1"/>
</dbReference>
<evidence type="ECO:0000256" key="3">
    <source>
        <dbReference type="ARBA" id="ARBA00001947"/>
    </source>
</evidence>
<proteinExistence type="inferred from homology"/>
<dbReference type="SUPFAM" id="SSF56784">
    <property type="entry name" value="HAD-like"/>
    <property type="match status" value="1"/>
</dbReference>
<dbReference type="PANTHER" id="PTHR42891">
    <property type="entry name" value="D-GLYCERO-BETA-D-MANNO-HEPTOSE-1,7-BISPHOSPHATE 7-PHOSPHATASE"/>
    <property type="match status" value="1"/>
</dbReference>
<comment type="cofactor">
    <cofactor evidence="3 19">
        <name>Zn(2+)</name>
        <dbReference type="ChEBI" id="CHEBI:29105"/>
    </cofactor>
</comment>
<feature type="site" description="Contributes to substrate recognition" evidence="18">
    <location>
        <position position="101"/>
    </location>
</feature>
<evidence type="ECO:0000256" key="6">
    <source>
        <dbReference type="ARBA" id="ARBA00004713"/>
    </source>
</evidence>
<feature type="site" description="Stabilizes the phosphoryl group" evidence="18">
    <location>
        <position position="102"/>
    </location>
</feature>
<dbReference type="EC" id="3.1.3.-" evidence="16"/>
<feature type="binding site" evidence="19">
    <location>
        <position position="92"/>
    </location>
    <ligand>
        <name>Zn(2+)</name>
        <dbReference type="ChEBI" id="CHEBI:29105"/>
    </ligand>
</feature>
<comment type="subunit">
    <text evidence="7">Monomer.</text>
</comment>
<feature type="binding site" evidence="19">
    <location>
        <position position="90"/>
    </location>
    <ligand>
        <name>Zn(2+)</name>
        <dbReference type="ChEBI" id="CHEBI:29105"/>
    </ligand>
</feature>
<keyword evidence="14 16" id="KW-0119">Carbohydrate metabolism</keyword>
<evidence type="ECO:0000313" key="20">
    <source>
        <dbReference type="EMBL" id="RMQ34261.1"/>
    </source>
</evidence>
<evidence type="ECO:0000256" key="7">
    <source>
        <dbReference type="ARBA" id="ARBA00011245"/>
    </source>
</evidence>
<dbReference type="CDD" id="cd07503">
    <property type="entry name" value="HAD_HisB-N"/>
    <property type="match status" value="1"/>
</dbReference>
<comment type="catalytic activity">
    <reaction evidence="1">
        <text>D-glycero-beta-D-manno-heptose 1,7-bisphosphate + H2O = D-glycero-beta-D-manno-heptose 1-phosphate + phosphate</text>
        <dbReference type="Rhea" id="RHEA:28518"/>
        <dbReference type="ChEBI" id="CHEBI:15377"/>
        <dbReference type="ChEBI" id="CHEBI:43474"/>
        <dbReference type="ChEBI" id="CHEBI:60208"/>
        <dbReference type="ChEBI" id="CHEBI:61593"/>
        <dbReference type="EC" id="3.1.3.82"/>
    </reaction>
</comment>
<sequence length="184" mass="19494">MVKLLILDRDGVINHDSDAYIKSVKEWVPIPGSIKAIADLSKAGWTVAVATNQSGIARGYYDLATLDAMHERLRKLVAEQGGEVGLIVYCPHGPDDGCSCRKPKPGMLQAIVTHYAVDPKGLWFVGDSKGDLQAALAVDSQPVLVMTGKGRKTMEGGVPAGTLIFDDLAAVAAELIHNSASLNS</sequence>
<evidence type="ECO:0000256" key="10">
    <source>
        <dbReference type="ARBA" id="ARBA00022801"/>
    </source>
</evidence>
<dbReference type="AlphaFoldDB" id="A0A3M4UXW7"/>
<dbReference type="PANTHER" id="PTHR42891:SF1">
    <property type="entry name" value="D-GLYCERO-BETA-D-MANNO-HEPTOSE-1,7-BISPHOSPHATE 7-PHOSPHATASE"/>
    <property type="match status" value="1"/>
</dbReference>
<comment type="similarity">
    <text evidence="15 16">Belongs to the gmhB family.</text>
</comment>
<evidence type="ECO:0000256" key="2">
    <source>
        <dbReference type="ARBA" id="ARBA00001946"/>
    </source>
</evidence>
<protein>
    <recommendedName>
        <fullName evidence="16">D,D-heptose 1,7-bisphosphate phosphatase</fullName>
        <ecNumber evidence="16">3.1.3.-</ecNumber>
    </recommendedName>
</protein>
<evidence type="ECO:0000313" key="23">
    <source>
        <dbReference type="Proteomes" id="UP000279553"/>
    </source>
</evidence>
<dbReference type="RefSeq" id="WP_005756444.1">
    <property type="nucleotide sequence ID" value="NZ_RBRD01000223.1"/>
</dbReference>
<evidence type="ECO:0000313" key="22">
    <source>
        <dbReference type="Proteomes" id="UP000276194"/>
    </source>
</evidence>
<dbReference type="GO" id="GO:0046872">
    <property type="term" value="F:metal ion binding"/>
    <property type="evidence" value="ECO:0007669"/>
    <property type="project" value="UniProtKB-KW"/>
</dbReference>
<keyword evidence="13" id="KW-0448">Lipopolysaccharide biosynthesis</keyword>
<evidence type="ECO:0000256" key="16">
    <source>
        <dbReference type="PIRNR" id="PIRNR004682"/>
    </source>
</evidence>
<feature type="binding site" evidence="19">
    <location>
        <position position="127"/>
    </location>
    <ligand>
        <name>Mg(2+)</name>
        <dbReference type="ChEBI" id="CHEBI:18420"/>
    </ligand>
</feature>
<evidence type="ECO:0000256" key="18">
    <source>
        <dbReference type="PIRSR" id="PIRSR004682-3"/>
    </source>
</evidence>
<keyword evidence="12 19" id="KW-0460">Magnesium</keyword>
<accession>A0A3M4UXW7</accession>
<feature type="active site" description="Nucleophile" evidence="17">
    <location>
        <position position="8"/>
    </location>
</feature>
<evidence type="ECO:0000313" key="21">
    <source>
        <dbReference type="EMBL" id="RMT25880.1"/>
    </source>
</evidence>
<evidence type="ECO:0000256" key="19">
    <source>
        <dbReference type="PIRSR" id="PIRSR004682-4"/>
    </source>
</evidence>
<comment type="cofactor">
    <cofactor evidence="2 19">
        <name>Mg(2+)</name>
        <dbReference type="ChEBI" id="CHEBI:18420"/>
    </cofactor>
</comment>
<keyword evidence="9 19" id="KW-0479">Metal-binding</keyword>
<dbReference type="Gene3D" id="3.40.50.1000">
    <property type="entry name" value="HAD superfamily/HAD-like"/>
    <property type="match status" value="1"/>
</dbReference>
<dbReference type="EMBL" id="RBRD01000223">
    <property type="protein sequence ID" value="RMQ34261.1"/>
    <property type="molecule type" value="Genomic_DNA"/>
</dbReference>
<evidence type="ECO:0000256" key="14">
    <source>
        <dbReference type="ARBA" id="ARBA00023277"/>
    </source>
</evidence>
<feature type="active site" description="Proton donor" evidence="17">
    <location>
        <position position="10"/>
    </location>
</feature>
<dbReference type="EMBL" id="RBTD01000056">
    <property type="protein sequence ID" value="RMT25880.1"/>
    <property type="molecule type" value="Genomic_DNA"/>
</dbReference>
<dbReference type="InterPro" id="IPR023214">
    <property type="entry name" value="HAD_sf"/>
</dbReference>
<organism evidence="21 22">
    <name type="scientific">Pseudomonas amygdali pv. mori</name>
    <dbReference type="NCBI Taxonomy" id="34065"/>
    <lineage>
        <taxon>Bacteria</taxon>
        <taxon>Pseudomonadati</taxon>
        <taxon>Pseudomonadota</taxon>
        <taxon>Gammaproteobacteria</taxon>
        <taxon>Pseudomonadales</taxon>
        <taxon>Pseudomonadaceae</taxon>
        <taxon>Pseudomonas</taxon>
        <taxon>Pseudomonas amygdali</taxon>
    </lineage>
</organism>
<keyword evidence="8 16" id="KW-0963">Cytoplasm</keyword>
<name>A0A3M4UXW7_PSEA0</name>
<reference evidence="22 23" key="1">
    <citation type="submission" date="2018-08" db="EMBL/GenBank/DDBJ databases">
        <title>Recombination of ecologically and evolutionarily significant loci maintains genetic cohesion in the Pseudomonas syringae species complex.</title>
        <authorList>
            <person name="Dillon M."/>
            <person name="Thakur S."/>
            <person name="Almeida R.N.D."/>
            <person name="Weir B.S."/>
            <person name="Guttman D.S."/>
        </authorList>
    </citation>
    <scope>NUCLEOTIDE SEQUENCE [LARGE SCALE GENOMIC DNA]</scope>
    <source>
        <strain evidence="20 23">ICMP 535</strain>
        <strain evidence="21 22">ICMP 6941</strain>
    </source>
</reference>
<feature type="binding site" evidence="19">
    <location>
        <position position="98"/>
    </location>
    <ligand>
        <name>Zn(2+)</name>
        <dbReference type="ChEBI" id="CHEBI:29105"/>
    </ligand>
</feature>
<keyword evidence="10 16" id="KW-0378">Hydrolase</keyword>
<evidence type="ECO:0000256" key="12">
    <source>
        <dbReference type="ARBA" id="ARBA00022842"/>
    </source>
</evidence>
<evidence type="ECO:0000256" key="11">
    <source>
        <dbReference type="ARBA" id="ARBA00022833"/>
    </source>
</evidence>
<evidence type="ECO:0000256" key="17">
    <source>
        <dbReference type="PIRSR" id="PIRSR004682-1"/>
    </source>
</evidence>
<dbReference type="InterPro" id="IPR036412">
    <property type="entry name" value="HAD-like_sf"/>
</dbReference>
<dbReference type="InterPro" id="IPR006543">
    <property type="entry name" value="Histidinol-phos"/>
</dbReference>
<keyword evidence="11 19" id="KW-0862">Zinc</keyword>
<feature type="site" description="Stabilizes the phosphoryl group" evidence="18">
    <location>
        <position position="51"/>
    </location>
</feature>
<evidence type="ECO:0000256" key="8">
    <source>
        <dbReference type="ARBA" id="ARBA00022490"/>
    </source>
</evidence>
<comment type="pathway">
    <text evidence="5">Nucleotide-sugar biosynthesis; ADP-L-glycero-beta-D-manno-heptose biosynthesis; ADP-L-glycero-beta-D-manno-heptose from D-glycero-beta-D-manno-heptose 7-phosphate: step 2/4.</text>
</comment>
<dbReference type="FunFam" id="3.40.50.1000:FF:000168">
    <property type="entry name" value="D,D-heptose 1,7-bisphosphate phosphatase"/>
    <property type="match status" value="1"/>
</dbReference>
<evidence type="ECO:0000256" key="9">
    <source>
        <dbReference type="ARBA" id="ARBA00022723"/>
    </source>
</evidence>
<comment type="subcellular location">
    <subcellularLocation>
        <location evidence="4 16">Cytoplasm</location>
    </subcellularLocation>
</comment>
<evidence type="ECO:0000256" key="5">
    <source>
        <dbReference type="ARBA" id="ARBA00004708"/>
    </source>
</evidence>
<comment type="pathway">
    <text evidence="6">Bacterial outer membrane biogenesis; LPS core biosynthesis.</text>
</comment>
<dbReference type="Proteomes" id="UP000279553">
    <property type="component" value="Unassembled WGS sequence"/>
</dbReference>
<dbReference type="GO" id="GO:0034200">
    <property type="term" value="F:D-glycero-beta-D-manno-heptose 1,7-bisphosphate 7-phosphatase activity"/>
    <property type="evidence" value="ECO:0007669"/>
    <property type="project" value="UniProtKB-EC"/>
</dbReference>
<dbReference type="InterPro" id="IPR006549">
    <property type="entry name" value="HAD-SF_hydro_IIIA"/>
</dbReference>